<accession>A0ABS2WMV7</accession>
<comment type="similarity">
    <text evidence="1 5">Belongs to the aldehyde dehydrogenase family.</text>
</comment>
<dbReference type="InterPro" id="IPR015590">
    <property type="entry name" value="Aldehyde_DH_dom"/>
</dbReference>
<dbReference type="InterPro" id="IPR016163">
    <property type="entry name" value="Ald_DH_C"/>
</dbReference>
<dbReference type="InterPro" id="IPR016162">
    <property type="entry name" value="Ald_DH_N"/>
</dbReference>
<dbReference type="InterPro" id="IPR016160">
    <property type="entry name" value="Ald_DH_CS_CYS"/>
</dbReference>
<dbReference type="Proteomes" id="UP001177120">
    <property type="component" value="Unassembled WGS sequence"/>
</dbReference>
<keyword evidence="3" id="KW-0520">NAD</keyword>
<dbReference type="PROSITE" id="PS00687">
    <property type="entry name" value="ALDEHYDE_DEHYDR_GLU"/>
    <property type="match status" value="1"/>
</dbReference>
<gene>
    <name evidence="7" type="ORF">JQC72_15245</name>
</gene>
<dbReference type="PROSITE" id="PS00070">
    <property type="entry name" value="ALDEHYDE_DEHYDR_CYS"/>
    <property type="match status" value="1"/>
</dbReference>
<protein>
    <submittedName>
        <fullName evidence="7">Aldehyde dehydrogenase family protein</fullName>
    </submittedName>
</protein>
<name>A0ABS2WMV7_9BACL</name>
<evidence type="ECO:0000313" key="8">
    <source>
        <dbReference type="Proteomes" id="UP001177120"/>
    </source>
</evidence>
<evidence type="ECO:0000256" key="5">
    <source>
        <dbReference type="RuleBase" id="RU003345"/>
    </source>
</evidence>
<comment type="caution">
    <text evidence="7">The sequence shown here is derived from an EMBL/GenBank/DDBJ whole genome shotgun (WGS) entry which is preliminary data.</text>
</comment>
<dbReference type="CDD" id="cd07151">
    <property type="entry name" value="ALDH_HBenzADH"/>
    <property type="match status" value="1"/>
</dbReference>
<evidence type="ECO:0000256" key="2">
    <source>
        <dbReference type="ARBA" id="ARBA00023002"/>
    </source>
</evidence>
<feature type="domain" description="Aldehyde dehydrogenase" evidence="6">
    <location>
        <begin position="30"/>
        <end position="488"/>
    </location>
</feature>
<dbReference type="SUPFAM" id="SSF53720">
    <property type="entry name" value="ALDH-like"/>
    <property type="match status" value="1"/>
</dbReference>
<organism evidence="7 8">
    <name type="scientific">Polycladomyces zharkentensis</name>
    <dbReference type="NCBI Taxonomy" id="2807616"/>
    <lineage>
        <taxon>Bacteria</taxon>
        <taxon>Bacillati</taxon>
        <taxon>Bacillota</taxon>
        <taxon>Bacilli</taxon>
        <taxon>Bacillales</taxon>
        <taxon>Thermoactinomycetaceae</taxon>
        <taxon>Polycladomyces</taxon>
    </lineage>
</organism>
<dbReference type="EMBL" id="JAFHAP010000017">
    <property type="protein sequence ID" value="MBN2910854.1"/>
    <property type="molecule type" value="Genomic_DNA"/>
</dbReference>
<dbReference type="RefSeq" id="WP_205497260.1">
    <property type="nucleotide sequence ID" value="NZ_JAFHAP010000017.1"/>
</dbReference>
<evidence type="ECO:0000256" key="3">
    <source>
        <dbReference type="ARBA" id="ARBA00023027"/>
    </source>
</evidence>
<dbReference type="PANTHER" id="PTHR42986:SF1">
    <property type="entry name" value="BENZALDEHYDE DEHYDROGENASE YFMT"/>
    <property type="match status" value="1"/>
</dbReference>
<keyword evidence="2 5" id="KW-0560">Oxidoreductase</keyword>
<evidence type="ECO:0000256" key="1">
    <source>
        <dbReference type="ARBA" id="ARBA00009986"/>
    </source>
</evidence>
<evidence type="ECO:0000259" key="6">
    <source>
        <dbReference type="Pfam" id="PF00171"/>
    </source>
</evidence>
<evidence type="ECO:0000313" key="7">
    <source>
        <dbReference type="EMBL" id="MBN2910854.1"/>
    </source>
</evidence>
<dbReference type="InterPro" id="IPR029510">
    <property type="entry name" value="Ald_DH_CS_GLU"/>
</dbReference>
<keyword evidence="8" id="KW-1185">Reference proteome</keyword>
<dbReference type="InterPro" id="IPR016161">
    <property type="entry name" value="Ald_DH/histidinol_DH"/>
</dbReference>
<sequence length="500" mass="55101">MRFTNSVNNEKEEAGVKYSKWNKLFINGVWREGSSRQRYINQNPYHGDALAEIKLANRHDIDEAYESARRMQKEWEQTPAPEKASVIEKAVAIIQRRREELVQLLIEEAGSTHSKANVELDIATAFMREAATYPFRMHGEMVPSVIPGKENRLYRSPVGVVGVIAPWNFPLHLAMRSIVSAVATGNGVVLKPDLQTFISGGLVIADIFEEAGLPKGLFNVVVADLGEIGDYFVEHPIPGMISFTGSTVAGRHIASVAGQHLKKTALELGGNNAFIVLDDADVKQAVSAAVFGKFMHQGQICMAVNRLIVDRKKYVEFIDVFKEKVLQLKAGDPADPETVIGPLINRNQVNKILGLIEKSVSQGARVVLEGEVRGNLMSPFILADVTNDMPIAQSEIFGPVAVIIPVENEEEAIRIANDSPYGLSGSVFSGSWERGLQVAQKIRTGMIHVNDQSINDEPHIPFGGEKGSGLGRLNGKWSLEEFTTIKWISIQHQPRSYPFS</sequence>
<dbReference type="Gene3D" id="3.40.309.10">
    <property type="entry name" value="Aldehyde Dehydrogenase, Chain A, domain 2"/>
    <property type="match status" value="1"/>
</dbReference>
<dbReference type="PANTHER" id="PTHR42986">
    <property type="entry name" value="BENZALDEHYDE DEHYDROGENASE YFMT"/>
    <property type="match status" value="1"/>
</dbReference>
<dbReference type="Gene3D" id="3.40.605.10">
    <property type="entry name" value="Aldehyde Dehydrogenase, Chain A, domain 1"/>
    <property type="match status" value="1"/>
</dbReference>
<dbReference type="Pfam" id="PF00171">
    <property type="entry name" value="Aldedh"/>
    <property type="match status" value="1"/>
</dbReference>
<evidence type="ECO:0000256" key="4">
    <source>
        <dbReference type="PROSITE-ProRule" id="PRU10007"/>
    </source>
</evidence>
<reference evidence="7" key="1">
    <citation type="journal article" date="2024" name="Int. J. Syst. Evol. Microbiol.">
        <title>Polycladomyces zharkentensis sp. nov., a novel thermophilic cellulose- and starch-degrading member of the Bacillota from a geothermal aquifer in Kazakhstan.</title>
        <authorList>
            <person name="Mashzhan A."/>
            <person name="Kistaubayeva A."/>
            <person name="Javier-Lopez R."/>
            <person name="Bissenova U."/>
            <person name="Bissenbay A."/>
            <person name="Birkeland N.K."/>
        </authorList>
    </citation>
    <scope>NUCLEOTIDE SEQUENCE</scope>
    <source>
        <strain evidence="7">ZKZ2T</strain>
    </source>
</reference>
<proteinExistence type="inferred from homology"/>
<feature type="active site" evidence="4">
    <location>
        <position position="267"/>
    </location>
</feature>